<dbReference type="GO" id="GO:0007234">
    <property type="term" value="P:osmosensory signaling via phosphorelay pathway"/>
    <property type="evidence" value="ECO:0007669"/>
    <property type="project" value="TreeGrafter"/>
</dbReference>
<dbReference type="InterPro" id="IPR036890">
    <property type="entry name" value="HATPase_C_sf"/>
</dbReference>
<evidence type="ECO:0000259" key="13">
    <source>
        <dbReference type="PROSITE" id="PS50109"/>
    </source>
</evidence>
<keyword evidence="6" id="KW-0808">Transferase</keyword>
<dbReference type="HOGENOM" id="CLU_000445_89_6_9"/>
<dbReference type="GO" id="GO:0005524">
    <property type="term" value="F:ATP binding"/>
    <property type="evidence" value="ECO:0007669"/>
    <property type="project" value="UniProtKB-KW"/>
</dbReference>
<feature type="transmembrane region" description="Helical" evidence="12">
    <location>
        <begin position="12"/>
        <end position="36"/>
    </location>
</feature>
<reference evidence="15 16" key="1">
    <citation type="journal article" date="2015" name="J. Biotechnol.">
        <title>Complete genome sequence of Paenibacillus beijingensis 7188(T) (=DSM 24997(T)), a novel rhizobacterium from jujube garden soil.</title>
        <authorList>
            <person name="Kwak Y."/>
            <person name="Shin J.H."/>
        </authorList>
    </citation>
    <scope>NUCLEOTIDE SEQUENCE [LARGE SCALE GENOMIC DNA]</scope>
    <source>
        <strain evidence="15 16">DSM 24997</strain>
    </source>
</reference>
<keyword evidence="12" id="KW-0812">Transmembrane</keyword>
<dbReference type="RefSeq" id="WP_045669769.1">
    <property type="nucleotide sequence ID" value="NZ_CP011058.1"/>
</dbReference>
<dbReference type="AlphaFoldDB" id="A0A0D5NG26"/>
<dbReference type="SUPFAM" id="SSF158472">
    <property type="entry name" value="HAMP domain-like"/>
    <property type="match status" value="1"/>
</dbReference>
<dbReference type="SUPFAM" id="SSF47384">
    <property type="entry name" value="Homodimeric domain of signal transducing histidine kinase"/>
    <property type="match status" value="1"/>
</dbReference>
<dbReference type="CDD" id="cd00082">
    <property type="entry name" value="HisKA"/>
    <property type="match status" value="1"/>
</dbReference>
<keyword evidence="11 12" id="KW-0472">Membrane</keyword>
<dbReference type="PATRIC" id="fig|1126833.4.peg.1480"/>
<keyword evidence="9" id="KW-0067">ATP-binding</keyword>
<dbReference type="PANTHER" id="PTHR42878:SF7">
    <property type="entry name" value="SENSOR HISTIDINE KINASE GLRK"/>
    <property type="match status" value="1"/>
</dbReference>
<dbReference type="InterPro" id="IPR003661">
    <property type="entry name" value="HisK_dim/P_dom"/>
</dbReference>
<reference evidence="16" key="2">
    <citation type="submission" date="2015-03" db="EMBL/GenBank/DDBJ databases">
        <title>Genome sequence of Paenibacillus beijingensis strain DSM 24997T.</title>
        <authorList>
            <person name="Kwak Y."/>
            <person name="Shin J.-H."/>
        </authorList>
    </citation>
    <scope>NUCLEOTIDE SEQUENCE [LARGE SCALE GENOMIC DNA]</scope>
    <source>
        <strain evidence="16">DSM 24997</strain>
    </source>
</reference>
<dbReference type="PANTHER" id="PTHR42878">
    <property type="entry name" value="TWO-COMPONENT HISTIDINE KINASE"/>
    <property type="match status" value="1"/>
</dbReference>
<organism evidence="15 16">
    <name type="scientific">Paenibacillus beijingensis</name>
    <dbReference type="NCBI Taxonomy" id="1126833"/>
    <lineage>
        <taxon>Bacteria</taxon>
        <taxon>Bacillati</taxon>
        <taxon>Bacillota</taxon>
        <taxon>Bacilli</taxon>
        <taxon>Bacillales</taxon>
        <taxon>Paenibacillaceae</taxon>
        <taxon>Paenibacillus</taxon>
    </lineage>
</organism>
<keyword evidence="10" id="KW-0902">Two-component regulatory system</keyword>
<dbReference type="SUPFAM" id="SSF55874">
    <property type="entry name" value="ATPase domain of HSP90 chaperone/DNA topoisomerase II/histidine kinase"/>
    <property type="match status" value="1"/>
</dbReference>
<sequence length="471" mass="52132">MSSLKTRIVWSYLLLVVLIVLALGGLFITLIWNYYYGSVSSALKQRSESALDLHGSKLDYMVQTEKANYMLQNMKEGMMRLQLLQSDGRMIIDSFGFADDQILSTPDVKEAMEGNTGSWRGTDPITGQRIAAVTVPIANGERIESLIRYTASLEQVDAMVHRLLRLTLLTALVVILMFLLLSLWLANLIVKPLRELTRTARHMAAGDWTKRVATRRRDEIGQLSETLNTLAVELTKREQLKNDFISSISHELRTPLTSIKGWSETIADSESDREEIETGLSIISRETERLTGLVEDLLDFSKLASPGMELHTMELDVNLPVKESFGQLAVRQEETGVSLTCQLARAPIIVEGDANRIKQVLINLIDNAFKFTPRGGSIRVDTSVEDGEAVVTVTDTGSGIAPEDLSQVTDKFYKGRSGQSGSGLGLAICKEIAELHGGRLLFESEAGSGTTVTFRLPLKQSPEMLKQSPER</sequence>
<dbReference type="CDD" id="cd06225">
    <property type="entry name" value="HAMP"/>
    <property type="match status" value="1"/>
</dbReference>
<dbReference type="InterPro" id="IPR003594">
    <property type="entry name" value="HATPase_dom"/>
</dbReference>
<evidence type="ECO:0000256" key="8">
    <source>
        <dbReference type="ARBA" id="ARBA00022777"/>
    </source>
</evidence>
<evidence type="ECO:0000256" key="3">
    <source>
        <dbReference type="ARBA" id="ARBA00012438"/>
    </source>
</evidence>
<dbReference type="Gene3D" id="6.10.340.10">
    <property type="match status" value="1"/>
</dbReference>
<dbReference type="Gene3D" id="3.30.565.10">
    <property type="entry name" value="Histidine kinase-like ATPase, C-terminal domain"/>
    <property type="match status" value="1"/>
</dbReference>
<evidence type="ECO:0000256" key="6">
    <source>
        <dbReference type="ARBA" id="ARBA00022679"/>
    </source>
</evidence>
<dbReference type="InterPro" id="IPR004358">
    <property type="entry name" value="Sig_transdc_His_kin-like_C"/>
</dbReference>
<keyword evidence="7" id="KW-0547">Nucleotide-binding</keyword>
<comment type="subcellular location">
    <subcellularLocation>
        <location evidence="2">Cell membrane</location>
        <topology evidence="2">Multi-pass membrane protein</topology>
    </subcellularLocation>
</comment>
<dbReference type="SMART" id="SM00304">
    <property type="entry name" value="HAMP"/>
    <property type="match status" value="1"/>
</dbReference>
<evidence type="ECO:0000256" key="9">
    <source>
        <dbReference type="ARBA" id="ARBA00022840"/>
    </source>
</evidence>
<keyword evidence="8" id="KW-0418">Kinase</keyword>
<protein>
    <recommendedName>
        <fullName evidence="3">histidine kinase</fullName>
        <ecNumber evidence="3">2.7.13.3</ecNumber>
    </recommendedName>
</protein>
<dbReference type="FunFam" id="3.30.565.10:FF:000006">
    <property type="entry name" value="Sensor histidine kinase WalK"/>
    <property type="match status" value="1"/>
</dbReference>
<dbReference type="CDD" id="cd00075">
    <property type="entry name" value="HATPase"/>
    <property type="match status" value="1"/>
</dbReference>
<evidence type="ECO:0000256" key="7">
    <source>
        <dbReference type="ARBA" id="ARBA00022741"/>
    </source>
</evidence>
<dbReference type="FunFam" id="1.10.287.130:FF:000001">
    <property type="entry name" value="Two-component sensor histidine kinase"/>
    <property type="match status" value="1"/>
</dbReference>
<evidence type="ECO:0000256" key="2">
    <source>
        <dbReference type="ARBA" id="ARBA00004651"/>
    </source>
</evidence>
<keyword evidence="12" id="KW-1133">Transmembrane helix</keyword>
<dbReference type="InterPro" id="IPR003660">
    <property type="entry name" value="HAMP_dom"/>
</dbReference>
<proteinExistence type="predicted"/>
<keyword evidence="4" id="KW-1003">Cell membrane</keyword>
<evidence type="ECO:0000259" key="14">
    <source>
        <dbReference type="PROSITE" id="PS50885"/>
    </source>
</evidence>
<name>A0A0D5NG26_9BACL</name>
<evidence type="ECO:0000256" key="5">
    <source>
        <dbReference type="ARBA" id="ARBA00022553"/>
    </source>
</evidence>
<dbReference type="EMBL" id="CP011058">
    <property type="protein sequence ID" value="AJY74334.1"/>
    <property type="molecule type" value="Genomic_DNA"/>
</dbReference>
<dbReference type="OrthoDB" id="2359336at2"/>
<evidence type="ECO:0000256" key="1">
    <source>
        <dbReference type="ARBA" id="ARBA00000085"/>
    </source>
</evidence>
<evidence type="ECO:0000256" key="4">
    <source>
        <dbReference type="ARBA" id="ARBA00022475"/>
    </source>
</evidence>
<dbReference type="InterPro" id="IPR050351">
    <property type="entry name" value="BphY/WalK/GraS-like"/>
</dbReference>
<keyword evidence="16" id="KW-1185">Reference proteome</keyword>
<gene>
    <name evidence="15" type="ORF">VN24_06780</name>
</gene>
<dbReference type="PRINTS" id="PR00344">
    <property type="entry name" value="BCTRLSENSOR"/>
</dbReference>
<dbReference type="GO" id="GO:0000156">
    <property type="term" value="F:phosphorelay response regulator activity"/>
    <property type="evidence" value="ECO:0007669"/>
    <property type="project" value="TreeGrafter"/>
</dbReference>
<evidence type="ECO:0000313" key="15">
    <source>
        <dbReference type="EMBL" id="AJY74334.1"/>
    </source>
</evidence>
<dbReference type="STRING" id="1126833.VN24_06780"/>
<evidence type="ECO:0000256" key="12">
    <source>
        <dbReference type="SAM" id="Phobius"/>
    </source>
</evidence>
<dbReference type="EC" id="2.7.13.3" evidence="3"/>
<feature type="domain" description="HAMP" evidence="14">
    <location>
        <begin position="187"/>
        <end position="239"/>
    </location>
</feature>
<dbReference type="Gene3D" id="1.10.287.130">
    <property type="match status" value="1"/>
</dbReference>
<dbReference type="Proteomes" id="UP000032633">
    <property type="component" value="Chromosome"/>
</dbReference>
<dbReference type="Pfam" id="PF02518">
    <property type="entry name" value="HATPase_c"/>
    <property type="match status" value="1"/>
</dbReference>
<dbReference type="GO" id="GO:0000155">
    <property type="term" value="F:phosphorelay sensor kinase activity"/>
    <property type="evidence" value="ECO:0007669"/>
    <property type="project" value="InterPro"/>
</dbReference>
<dbReference type="PROSITE" id="PS50885">
    <property type="entry name" value="HAMP"/>
    <property type="match status" value="1"/>
</dbReference>
<dbReference type="Pfam" id="PF00512">
    <property type="entry name" value="HisKA"/>
    <property type="match status" value="1"/>
</dbReference>
<feature type="transmembrane region" description="Helical" evidence="12">
    <location>
        <begin position="163"/>
        <end position="186"/>
    </location>
</feature>
<dbReference type="GO" id="GO:0030295">
    <property type="term" value="F:protein kinase activator activity"/>
    <property type="evidence" value="ECO:0007669"/>
    <property type="project" value="TreeGrafter"/>
</dbReference>
<dbReference type="SMART" id="SM00387">
    <property type="entry name" value="HATPase_c"/>
    <property type="match status" value="1"/>
</dbReference>
<evidence type="ECO:0000313" key="16">
    <source>
        <dbReference type="Proteomes" id="UP000032633"/>
    </source>
</evidence>
<dbReference type="KEGG" id="pbj:VN24_06780"/>
<dbReference type="InterPro" id="IPR005467">
    <property type="entry name" value="His_kinase_dom"/>
</dbReference>
<dbReference type="Pfam" id="PF00672">
    <property type="entry name" value="HAMP"/>
    <property type="match status" value="1"/>
</dbReference>
<dbReference type="GO" id="GO:0005886">
    <property type="term" value="C:plasma membrane"/>
    <property type="evidence" value="ECO:0007669"/>
    <property type="project" value="UniProtKB-SubCell"/>
</dbReference>
<dbReference type="PROSITE" id="PS50109">
    <property type="entry name" value="HIS_KIN"/>
    <property type="match status" value="1"/>
</dbReference>
<dbReference type="InterPro" id="IPR036097">
    <property type="entry name" value="HisK_dim/P_sf"/>
</dbReference>
<evidence type="ECO:0000256" key="10">
    <source>
        <dbReference type="ARBA" id="ARBA00023012"/>
    </source>
</evidence>
<dbReference type="SMART" id="SM00388">
    <property type="entry name" value="HisKA"/>
    <property type="match status" value="1"/>
</dbReference>
<feature type="domain" description="Histidine kinase" evidence="13">
    <location>
        <begin position="247"/>
        <end position="460"/>
    </location>
</feature>
<comment type="catalytic activity">
    <reaction evidence="1">
        <text>ATP + protein L-histidine = ADP + protein N-phospho-L-histidine.</text>
        <dbReference type="EC" id="2.7.13.3"/>
    </reaction>
</comment>
<keyword evidence="5" id="KW-0597">Phosphoprotein</keyword>
<accession>A0A0D5NG26</accession>
<evidence type="ECO:0000256" key="11">
    <source>
        <dbReference type="ARBA" id="ARBA00023136"/>
    </source>
</evidence>